<dbReference type="AlphaFoldDB" id="A0A1M5WWJ0"/>
<dbReference type="EMBL" id="FQXZ01000007">
    <property type="protein sequence ID" value="SHH92016.1"/>
    <property type="molecule type" value="Genomic_DNA"/>
</dbReference>
<protein>
    <submittedName>
        <fullName evidence="1">NifQ</fullName>
    </submittedName>
</protein>
<evidence type="ECO:0000313" key="2">
    <source>
        <dbReference type="Proteomes" id="UP000184608"/>
    </source>
</evidence>
<organism evidence="1 2">
    <name type="scientific">Vibrio aerogenes CECT 7868</name>
    <dbReference type="NCBI Taxonomy" id="1216006"/>
    <lineage>
        <taxon>Bacteria</taxon>
        <taxon>Pseudomonadati</taxon>
        <taxon>Pseudomonadota</taxon>
        <taxon>Gammaproteobacteria</taxon>
        <taxon>Vibrionales</taxon>
        <taxon>Vibrionaceae</taxon>
        <taxon>Vibrio</taxon>
    </lineage>
</organism>
<reference evidence="1 2" key="1">
    <citation type="submission" date="2016-11" db="EMBL/GenBank/DDBJ databases">
        <authorList>
            <person name="Jaros S."/>
            <person name="Januszkiewicz K."/>
            <person name="Wedrychowicz H."/>
        </authorList>
    </citation>
    <scope>NUCLEOTIDE SEQUENCE [LARGE SCALE GENOMIC DNA]</scope>
    <source>
        <strain evidence="1 2">CECT 7868</strain>
    </source>
</reference>
<dbReference type="Pfam" id="PF04891">
    <property type="entry name" value="NifQ"/>
    <property type="match status" value="1"/>
</dbReference>
<gene>
    <name evidence="1" type="ORF">VA7868_00903</name>
</gene>
<dbReference type="OrthoDB" id="192277at2"/>
<accession>A0A1M5WWJ0</accession>
<dbReference type="InterPro" id="IPR006975">
    <property type="entry name" value="NifQ"/>
</dbReference>
<sequence>MNTEALMVTEAIMVTKAHTETKTGAGQFWSPVIQAYLSDKTALPPYMGLSPGDFSRTCHIFHISPPAEFSHQHPQRQLLAELAELRQTERQDLVALLNQYRNQQEPLSALMTTVLSFACLGTQHLWRDLGMPERPKLTQLFGFYYPQLQARNDKNMRWKRFLYRQLCSSGGDYVCRSPSCDTCTSFAECFEVEASPQ</sequence>
<evidence type="ECO:0000313" key="1">
    <source>
        <dbReference type="EMBL" id="SHH92016.1"/>
    </source>
</evidence>
<dbReference type="STRING" id="1216006.VA7868_00903"/>
<dbReference type="RefSeq" id="WP_084193239.1">
    <property type="nucleotide sequence ID" value="NZ_FQXZ01000007.1"/>
</dbReference>
<name>A0A1M5WWJ0_9VIBR</name>
<keyword evidence="2" id="KW-1185">Reference proteome</keyword>
<proteinExistence type="predicted"/>
<dbReference type="GO" id="GO:0009399">
    <property type="term" value="P:nitrogen fixation"/>
    <property type="evidence" value="ECO:0007669"/>
    <property type="project" value="InterPro"/>
</dbReference>
<dbReference type="GO" id="GO:0030151">
    <property type="term" value="F:molybdenum ion binding"/>
    <property type="evidence" value="ECO:0007669"/>
    <property type="project" value="InterPro"/>
</dbReference>
<dbReference type="Proteomes" id="UP000184608">
    <property type="component" value="Unassembled WGS sequence"/>
</dbReference>